<comment type="similarity">
    <text evidence="3">Belongs to the PPR family. PCMP-E subfamily.</text>
</comment>
<dbReference type="InterPro" id="IPR046960">
    <property type="entry name" value="PPR_At4g14850-like_plant"/>
</dbReference>
<evidence type="ECO:0000256" key="3">
    <source>
        <dbReference type="ARBA" id="ARBA00061659"/>
    </source>
</evidence>
<dbReference type="GO" id="GO:0003723">
    <property type="term" value="F:RNA binding"/>
    <property type="evidence" value="ECO:0007669"/>
    <property type="project" value="InterPro"/>
</dbReference>
<dbReference type="GO" id="GO:0009451">
    <property type="term" value="P:RNA modification"/>
    <property type="evidence" value="ECO:0007669"/>
    <property type="project" value="InterPro"/>
</dbReference>
<dbReference type="EMBL" id="JBBPBK010000008">
    <property type="protein sequence ID" value="KAK9279058.1"/>
    <property type="molecule type" value="Genomic_DNA"/>
</dbReference>
<dbReference type="Proteomes" id="UP001415857">
    <property type="component" value="Unassembled WGS sequence"/>
</dbReference>
<evidence type="ECO:0000313" key="6">
    <source>
        <dbReference type="Proteomes" id="UP001415857"/>
    </source>
</evidence>
<dbReference type="PANTHER" id="PTHR47926">
    <property type="entry name" value="PENTATRICOPEPTIDE REPEAT-CONTAINING PROTEIN"/>
    <property type="match status" value="1"/>
</dbReference>
<feature type="repeat" description="PPR" evidence="4">
    <location>
        <begin position="148"/>
        <end position="178"/>
    </location>
</feature>
<dbReference type="Gene3D" id="1.25.40.10">
    <property type="entry name" value="Tetratricopeptide repeat domain"/>
    <property type="match status" value="3"/>
</dbReference>
<evidence type="ECO:0000256" key="4">
    <source>
        <dbReference type="PROSITE-ProRule" id="PRU00708"/>
    </source>
</evidence>
<keyword evidence="6" id="KW-1185">Reference proteome</keyword>
<comment type="caution">
    <text evidence="5">The sequence shown here is derived from an EMBL/GenBank/DDBJ whole genome shotgun (WGS) entry which is preliminary data.</text>
</comment>
<dbReference type="NCBIfam" id="TIGR00756">
    <property type="entry name" value="PPR"/>
    <property type="match status" value="7"/>
</dbReference>
<dbReference type="FunFam" id="1.25.40.10:FF:000333">
    <property type="entry name" value="Pentatricopeptide repeat-containing protein"/>
    <property type="match status" value="1"/>
</dbReference>
<evidence type="ECO:0000256" key="2">
    <source>
        <dbReference type="ARBA" id="ARBA00022737"/>
    </source>
</evidence>
<dbReference type="PANTHER" id="PTHR47926:SF430">
    <property type="entry name" value="PENTATRICOPEPTIDE REPEAT-CONTAINING PROTEIN"/>
    <property type="match status" value="1"/>
</dbReference>
<feature type="repeat" description="PPR" evidence="4">
    <location>
        <begin position="281"/>
        <end position="315"/>
    </location>
</feature>
<dbReference type="InterPro" id="IPR002885">
    <property type="entry name" value="PPR_rpt"/>
</dbReference>
<sequence>MGVEFLGFYNGMLHSNVVPSKSTYSLILRSCASLCATQLGESFHCQILKMGFEFDLILQTGLLDFYAKVGNLRSAKRVFAEMPERDVVANNAMISALSKNGCVEEAQNLFDNMTERNSASWNSMITSYCKLGDIDSARLMFYRNPVKDVISWNAMIDGYCKSNQLMAAHELFIQMGSAKNAVSWNTMISGCVQSEEFGKAIAMFQQMLAGNVKPTEVTMVSLLSACSHLGALDLGEWVHDYITRKNFKVDVVLGNALIDMYCKCGSIEAALDVFHGLSMKNIFCWNSIIVGLGMNGYGEEAINAFNMMEREGIKPDGVTFVGLLSGCSHSGLVSVGRKYFSQMLDIYGIDPGIEHYGCMIDLLGRAGFLKEALELIRTMRMKPNSVVWGSLLRACQIHKDTKLSEQVTQHLLELDPCDGGNYVFLSNLYAVAKSLG</sequence>
<evidence type="ECO:0000313" key="5">
    <source>
        <dbReference type="EMBL" id="KAK9279058.1"/>
    </source>
</evidence>
<dbReference type="PROSITE" id="PS51375">
    <property type="entry name" value="PPR"/>
    <property type="match status" value="4"/>
</dbReference>
<feature type="repeat" description="PPR" evidence="4">
    <location>
        <begin position="86"/>
        <end position="120"/>
    </location>
</feature>
<accession>A0AAP0RKY9</accession>
<reference evidence="5 6" key="1">
    <citation type="journal article" date="2024" name="Plant J.">
        <title>Genome sequences and population genomics reveal climatic adaptation and genomic divergence between two closely related sweetgum species.</title>
        <authorList>
            <person name="Xu W.Q."/>
            <person name="Ren C.Q."/>
            <person name="Zhang X.Y."/>
            <person name="Comes H.P."/>
            <person name="Liu X.H."/>
            <person name="Li Y.G."/>
            <person name="Kettle C.J."/>
            <person name="Jalonen R."/>
            <person name="Gaisberger H."/>
            <person name="Ma Y.Z."/>
            <person name="Qiu Y.X."/>
        </authorList>
    </citation>
    <scope>NUCLEOTIDE SEQUENCE [LARGE SCALE GENOMIC DNA]</scope>
    <source>
        <strain evidence="5">Hangzhou</strain>
    </source>
</reference>
<organism evidence="5 6">
    <name type="scientific">Liquidambar formosana</name>
    <name type="common">Formosan gum</name>
    <dbReference type="NCBI Taxonomy" id="63359"/>
    <lineage>
        <taxon>Eukaryota</taxon>
        <taxon>Viridiplantae</taxon>
        <taxon>Streptophyta</taxon>
        <taxon>Embryophyta</taxon>
        <taxon>Tracheophyta</taxon>
        <taxon>Spermatophyta</taxon>
        <taxon>Magnoliopsida</taxon>
        <taxon>eudicotyledons</taxon>
        <taxon>Gunneridae</taxon>
        <taxon>Pentapetalae</taxon>
        <taxon>Saxifragales</taxon>
        <taxon>Altingiaceae</taxon>
        <taxon>Liquidambar</taxon>
    </lineage>
</organism>
<dbReference type="FunFam" id="1.25.40.10:FF:000184">
    <property type="entry name" value="Pentatricopeptide repeat-containing protein, chloroplastic"/>
    <property type="match status" value="1"/>
</dbReference>
<evidence type="ECO:0008006" key="7">
    <source>
        <dbReference type="Google" id="ProtNLM"/>
    </source>
</evidence>
<dbReference type="InterPro" id="IPR011990">
    <property type="entry name" value="TPR-like_helical_dom_sf"/>
</dbReference>
<proteinExistence type="inferred from homology"/>
<evidence type="ECO:0000256" key="1">
    <source>
        <dbReference type="ARBA" id="ARBA00006643"/>
    </source>
</evidence>
<keyword evidence="2" id="KW-0677">Repeat</keyword>
<gene>
    <name evidence="5" type="ORF">L1049_012733</name>
</gene>
<name>A0AAP0RKY9_LIQFO</name>
<dbReference type="AlphaFoldDB" id="A0AAP0RKY9"/>
<dbReference type="Pfam" id="PF13812">
    <property type="entry name" value="PPR_3"/>
    <property type="match status" value="1"/>
</dbReference>
<dbReference type="FunFam" id="1.25.40.10:FF:001214">
    <property type="entry name" value="Pentatricopeptide repeat-containing protein At2g20540"/>
    <property type="match status" value="1"/>
</dbReference>
<dbReference type="Pfam" id="PF13041">
    <property type="entry name" value="PPR_2"/>
    <property type="match status" value="3"/>
</dbReference>
<comment type="similarity">
    <text evidence="1">Belongs to the PPR family. PCMP-H subfamily.</text>
</comment>
<protein>
    <recommendedName>
        <fullName evidence="7">Pentatricopeptide repeat-containing protein</fullName>
    </recommendedName>
</protein>
<dbReference type="Pfam" id="PF01535">
    <property type="entry name" value="PPR"/>
    <property type="match status" value="4"/>
</dbReference>
<feature type="repeat" description="PPR" evidence="4">
    <location>
        <begin position="180"/>
        <end position="214"/>
    </location>
</feature>